<sequence length="313" mass="35098">MYGHDMQPAPARSGLPTNAALTRFLSILLPLRPRDVPFLYHSPRYRHYNPETALTTKVILSVTPTEGIYRGTNQVQSQPPLVFLHRPFNLDRSRLAHGTTVLSSHTAFDEFLTVGYNTTLATRLGLNLEGCECVQGYKGDPERRIGIVGRVSSTVGELTARISKEFGAWDEVHGFSDQDHAAPVDVVVIMNAFHAEEVQRVLDTAATRNWISVPPDGGRVLYLTGQARVTGLEAAMKKGIRVVCVGHRTAEEWGIRYLAQRLREQWPRLVVDEVYEVEEVVPRPPKRQRTETQERESLPPPEEGGTQVEVQFP</sequence>
<evidence type="ECO:0000313" key="3">
    <source>
        <dbReference type="EMBL" id="TKA74330.1"/>
    </source>
</evidence>
<comment type="caution">
    <text evidence="3">The sequence shown here is derived from an EMBL/GenBank/DDBJ whole genome shotgun (WGS) entry which is preliminary data.</text>
</comment>
<dbReference type="Gene3D" id="3.40.1390.30">
    <property type="entry name" value="NIF3 (NGG1p interacting factor 3)-like"/>
    <property type="match status" value="1"/>
</dbReference>
<reference evidence="3 4" key="1">
    <citation type="submission" date="2017-03" db="EMBL/GenBank/DDBJ databases">
        <title>Genomes of endolithic fungi from Antarctica.</title>
        <authorList>
            <person name="Coleine C."/>
            <person name="Masonjones S."/>
            <person name="Stajich J.E."/>
        </authorList>
    </citation>
    <scope>NUCLEOTIDE SEQUENCE [LARGE SCALE GENOMIC DNA]</scope>
    <source>
        <strain evidence="3 4">CCFEE 5187</strain>
    </source>
</reference>
<gene>
    <name evidence="3" type="ORF">B0A49_07732</name>
    <name evidence="2" type="ORF">B0A49_09588</name>
</gene>
<keyword evidence="4" id="KW-1185">Reference proteome</keyword>
<protein>
    <submittedName>
        <fullName evidence="3">Uncharacterized protein</fullName>
    </submittedName>
</protein>
<organism evidence="3 4">
    <name type="scientific">Cryomyces minteri</name>
    <dbReference type="NCBI Taxonomy" id="331657"/>
    <lineage>
        <taxon>Eukaryota</taxon>
        <taxon>Fungi</taxon>
        <taxon>Dikarya</taxon>
        <taxon>Ascomycota</taxon>
        <taxon>Pezizomycotina</taxon>
        <taxon>Dothideomycetes</taxon>
        <taxon>Dothideomycetes incertae sedis</taxon>
        <taxon>Cryomyces</taxon>
    </lineage>
</organism>
<dbReference type="AlphaFoldDB" id="A0A4U0XC62"/>
<feature type="compositionally biased region" description="Basic and acidic residues" evidence="1">
    <location>
        <begin position="288"/>
        <end position="297"/>
    </location>
</feature>
<dbReference type="InterPro" id="IPR036069">
    <property type="entry name" value="DUF34/NIF3_sf"/>
</dbReference>
<evidence type="ECO:0000313" key="4">
    <source>
        <dbReference type="Proteomes" id="UP000308768"/>
    </source>
</evidence>
<proteinExistence type="predicted"/>
<dbReference type="EMBL" id="NAJN01000933">
    <property type="protein sequence ID" value="TKA67241.1"/>
    <property type="molecule type" value="Genomic_DNA"/>
</dbReference>
<dbReference type="OrthoDB" id="2592744at2759"/>
<dbReference type="SUPFAM" id="SSF102705">
    <property type="entry name" value="NIF3 (NGG1p interacting factor 3)-like"/>
    <property type="match status" value="1"/>
</dbReference>
<accession>A0A4U0XC62</accession>
<name>A0A4U0XC62_9PEZI</name>
<dbReference type="Proteomes" id="UP000308768">
    <property type="component" value="Unassembled WGS sequence"/>
</dbReference>
<feature type="region of interest" description="Disordered" evidence="1">
    <location>
        <begin position="281"/>
        <end position="313"/>
    </location>
</feature>
<dbReference type="EMBL" id="NAJN01000367">
    <property type="protein sequence ID" value="TKA74330.1"/>
    <property type="molecule type" value="Genomic_DNA"/>
</dbReference>
<evidence type="ECO:0000256" key="1">
    <source>
        <dbReference type="SAM" id="MobiDB-lite"/>
    </source>
</evidence>
<evidence type="ECO:0000313" key="2">
    <source>
        <dbReference type="EMBL" id="TKA67241.1"/>
    </source>
</evidence>